<accession>A0A845AJF6</accession>
<evidence type="ECO:0000256" key="1">
    <source>
        <dbReference type="SAM" id="Phobius"/>
    </source>
</evidence>
<comment type="caution">
    <text evidence="2">The sequence shown here is derived from an EMBL/GenBank/DDBJ whole genome shotgun (WGS) entry which is preliminary data.</text>
</comment>
<feature type="transmembrane region" description="Helical" evidence="1">
    <location>
        <begin position="12"/>
        <end position="31"/>
    </location>
</feature>
<proteinExistence type="predicted"/>
<dbReference type="AlphaFoldDB" id="A0A845AJF6"/>
<dbReference type="EMBL" id="WTYA01000007">
    <property type="protein sequence ID" value="MXP29293.1"/>
    <property type="molecule type" value="Genomic_DNA"/>
</dbReference>
<gene>
    <name evidence="2" type="ORF">GRI58_10720</name>
</gene>
<dbReference type="RefSeq" id="WP_160753573.1">
    <property type="nucleotide sequence ID" value="NZ_WTYA01000007.1"/>
</dbReference>
<dbReference type="InterPro" id="IPR021741">
    <property type="entry name" value="DUF3311"/>
</dbReference>
<keyword evidence="1" id="KW-0812">Transmembrane</keyword>
<dbReference type="Pfam" id="PF11755">
    <property type="entry name" value="DUF3311"/>
    <property type="match status" value="1"/>
</dbReference>
<protein>
    <submittedName>
        <fullName evidence="2">DUF3311 domain-containing protein</fullName>
    </submittedName>
</protein>
<keyword evidence="1" id="KW-0472">Membrane</keyword>
<name>A0A845AJF6_9SPHN</name>
<dbReference type="OrthoDB" id="3628949at2"/>
<keyword evidence="1" id="KW-1133">Transmembrane helix</keyword>
<organism evidence="2 3">
    <name type="scientific">Qipengyuania algicida</name>
    <dbReference type="NCBI Taxonomy" id="1836209"/>
    <lineage>
        <taxon>Bacteria</taxon>
        <taxon>Pseudomonadati</taxon>
        <taxon>Pseudomonadota</taxon>
        <taxon>Alphaproteobacteria</taxon>
        <taxon>Sphingomonadales</taxon>
        <taxon>Erythrobacteraceae</taxon>
        <taxon>Qipengyuania</taxon>
    </lineage>
</organism>
<feature type="transmembrane region" description="Helical" evidence="1">
    <location>
        <begin position="43"/>
        <end position="63"/>
    </location>
</feature>
<keyword evidence="3" id="KW-1185">Reference proteome</keyword>
<sequence>MHESDQRPARRWHLALLLIPFVWQVALLPFINDVKVDWFAIPFPMVWQMAGIVIATIAIGVVFRIDRQNDHTDGDQIKNEDEPK</sequence>
<reference evidence="2 3" key="1">
    <citation type="submission" date="2019-12" db="EMBL/GenBank/DDBJ databases">
        <title>Genomic-based taxomic classification of the family Erythrobacteraceae.</title>
        <authorList>
            <person name="Xu L."/>
        </authorList>
    </citation>
    <scope>NUCLEOTIDE SEQUENCE [LARGE SCALE GENOMIC DNA]</scope>
    <source>
        <strain evidence="2 3">KEMB 9005-328</strain>
    </source>
</reference>
<dbReference type="Proteomes" id="UP000439780">
    <property type="component" value="Unassembled WGS sequence"/>
</dbReference>
<evidence type="ECO:0000313" key="3">
    <source>
        <dbReference type="Proteomes" id="UP000439780"/>
    </source>
</evidence>
<evidence type="ECO:0000313" key="2">
    <source>
        <dbReference type="EMBL" id="MXP29293.1"/>
    </source>
</evidence>